<name>A7IYF2_9CAUD</name>
<dbReference type="EMBL" id="DQ499600">
    <property type="protein sequence ID" value="ABF57535.1"/>
    <property type="molecule type" value="Genomic_DNA"/>
</dbReference>
<evidence type="ECO:0000313" key="3">
    <source>
        <dbReference type="Proteomes" id="UP000002414"/>
    </source>
</evidence>
<accession>A7IYF2</accession>
<evidence type="ECO:0000313" key="2">
    <source>
        <dbReference type="EMBL" id="ABF57535.1"/>
    </source>
</evidence>
<keyword evidence="1" id="KW-0472">Membrane</keyword>
<proteinExistence type="predicted"/>
<dbReference type="RefSeq" id="YP_001468983.1">
    <property type="nucleotide sequence ID" value="NC_009816.1"/>
</dbReference>
<dbReference type="Proteomes" id="UP000002414">
    <property type="component" value="Segment"/>
</dbReference>
<evidence type="ECO:0000256" key="1">
    <source>
        <dbReference type="SAM" id="Phobius"/>
    </source>
</evidence>
<keyword evidence="3" id="KW-1185">Reference proteome</keyword>
<reference evidence="2 3" key="1">
    <citation type="journal article" date="2008" name="Virology">
        <title>Genome sequence of the lytic bacteriophage P1201 from Corynebacterium glutamicum NCHU 87078: Evolutionary relationships to phages from Corynebacterineae.</title>
        <authorList>
            <person name="Chen C.L."/>
            <person name="Pan T.Y."/>
            <person name="Kan S.C."/>
            <person name="Kuan Y.C."/>
            <person name="Hong L.Y."/>
            <person name="Chiu K.R."/>
            <person name="Sheu C.S."/>
            <person name="Yang J.S."/>
            <person name="Hsu W.H."/>
            <person name="Hu H.Y."/>
        </authorList>
    </citation>
    <scope>NUCLEOTIDE SEQUENCE</scope>
</reference>
<organism evidence="2 3">
    <name type="scientific">Corynebacterium phage P1201</name>
    <dbReference type="NCBI Taxonomy" id="384848"/>
    <lineage>
        <taxon>Viruses</taxon>
        <taxon>Duplodnaviria</taxon>
        <taxon>Heunggongvirae</taxon>
        <taxon>Uroviricota</taxon>
        <taxon>Caudoviricetes</taxon>
        <taxon>Zierdtviridae</taxon>
        <taxon>Toshachvirinae</taxon>
        <taxon>Chunghsingvirus</taxon>
        <taxon>Chunghsingvirus P1201</taxon>
        <taxon>Corynebacterium virus P1201</taxon>
    </lineage>
</organism>
<dbReference type="KEGG" id="vg:5745450"/>
<keyword evidence="1" id="KW-0812">Transmembrane</keyword>
<keyword evidence="1" id="KW-1133">Transmembrane helix</keyword>
<protein>
    <submittedName>
        <fullName evidence="2">Gp85</fullName>
    </submittedName>
</protein>
<sequence length="69" mass="7629">MKSQRISSYKYWRTPMSDDTLALAKIVGVMEEPKPSHKLDQALTAILFALVIANSLAFAIMTGNIEACQ</sequence>
<feature type="transmembrane region" description="Helical" evidence="1">
    <location>
        <begin position="42"/>
        <end position="61"/>
    </location>
</feature>
<dbReference type="GeneID" id="5745450"/>